<evidence type="ECO:0008006" key="3">
    <source>
        <dbReference type="Google" id="ProtNLM"/>
    </source>
</evidence>
<dbReference type="Proteomes" id="UP000463946">
    <property type="component" value="Segment"/>
</dbReference>
<protein>
    <recommendedName>
        <fullName evidence="3">Helix-turn-helix DNA binding domain protein</fullName>
    </recommendedName>
</protein>
<evidence type="ECO:0000313" key="1">
    <source>
        <dbReference type="EMBL" id="QHB37388.1"/>
    </source>
</evidence>
<evidence type="ECO:0000313" key="2">
    <source>
        <dbReference type="Proteomes" id="UP000463946"/>
    </source>
</evidence>
<dbReference type="KEGG" id="vg:60320950"/>
<organism evidence="1 2">
    <name type="scientific">Mycobacterium phage BirdsNest</name>
    <dbReference type="NCBI Taxonomy" id="2686231"/>
    <lineage>
        <taxon>Viruses</taxon>
        <taxon>Duplodnaviria</taxon>
        <taxon>Heunggongvirae</taxon>
        <taxon>Uroviricota</taxon>
        <taxon>Caudoviricetes</taxon>
        <taxon>Bclasvirinae</taxon>
        <taxon>Birdsnestvirus</taxon>
        <taxon>Birdsnestvirus birdsnest</taxon>
    </lineage>
</organism>
<keyword evidence="2" id="KW-1185">Reference proteome</keyword>
<dbReference type="GeneID" id="60320950"/>
<dbReference type="InterPro" id="IPR036388">
    <property type="entry name" value="WH-like_DNA-bd_sf"/>
</dbReference>
<proteinExistence type="predicted"/>
<dbReference type="RefSeq" id="YP_009949545.1">
    <property type="nucleotide sequence ID" value="NC_051581.1"/>
</dbReference>
<dbReference type="EMBL" id="MN813686">
    <property type="protein sequence ID" value="QHB37388.1"/>
    <property type="molecule type" value="Genomic_DNA"/>
</dbReference>
<sequence length="183" mass="20378">MTGGAGEADFPTERWQPDELLVPAILAGSRTTMADLSAPDRAWVVAHMKLAGYTAEQTADRLDCSVRSVRSVWSDAGVIVALYLTEADNFGQTYRMLDGELRQIVVALGEAERDRDRYKAQLDRMLDTLMTDGRVLSFPCGCPRTRYNTYVAPKTGKAGCREHRRQAVARHRARRRELSTASA</sequence>
<accession>A0A6B9LCX3</accession>
<reference evidence="1 2" key="1">
    <citation type="submission" date="2019-12" db="EMBL/GenBank/DDBJ databases">
        <authorList>
            <person name="Lauer M.J."/>
            <person name="Curtus N.L."/>
            <person name="Garlena R.A."/>
            <person name="Russell D.A."/>
            <person name="Pope W.H."/>
            <person name="Jacobs-Sera D."/>
            <person name="Hatfull G.F."/>
        </authorList>
    </citation>
    <scope>NUCLEOTIDE SEQUENCE [LARGE SCALE GENOMIC DNA]</scope>
</reference>
<gene>
    <name evidence="1" type="primary">86</name>
    <name evidence="1" type="ORF">PBI_BIRDSNEST_86</name>
</gene>
<dbReference type="Gene3D" id="1.10.10.10">
    <property type="entry name" value="Winged helix-like DNA-binding domain superfamily/Winged helix DNA-binding domain"/>
    <property type="match status" value="1"/>
</dbReference>
<name>A0A6B9LCX3_9CAUD</name>